<protein>
    <recommendedName>
        <fullName evidence="2">Helix-turn-helix domain-containing protein</fullName>
    </recommendedName>
</protein>
<dbReference type="EMBL" id="CP159218">
    <property type="protein sequence ID" value="XCG62168.1"/>
    <property type="molecule type" value="Genomic_DNA"/>
</dbReference>
<reference evidence="1" key="1">
    <citation type="submission" date="2024-05" db="EMBL/GenBank/DDBJ databases">
        <authorList>
            <person name="Cai S.Y."/>
            <person name="Jin L.M."/>
            <person name="Li H.R."/>
        </authorList>
    </citation>
    <scope>NUCLEOTIDE SEQUENCE</scope>
    <source>
        <strain evidence="1">A5-74</strain>
    </source>
</reference>
<dbReference type="RefSeq" id="WP_353647783.1">
    <property type="nucleotide sequence ID" value="NZ_CP159218.1"/>
</dbReference>
<proteinExistence type="predicted"/>
<gene>
    <name evidence="1" type="ORF">ABLG96_12870</name>
</gene>
<dbReference type="AlphaFoldDB" id="A0AAU8DJ28"/>
<evidence type="ECO:0000313" key="1">
    <source>
        <dbReference type="EMBL" id="XCG62168.1"/>
    </source>
</evidence>
<sequence length="60" mass="7176">MYDEIHDQDRHRYMVDQIAAEFGVTRPTIYPQRAAEADLYRKWFRTNKIVTTTCPMPATR</sequence>
<evidence type="ECO:0008006" key="2">
    <source>
        <dbReference type="Google" id="ProtNLM"/>
    </source>
</evidence>
<name>A0AAU8DJ28_9ACTN</name>
<accession>A0AAU8DJ28</accession>
<organism evidence="1">
    <name type="scientific">Nakamurella sp. A5-74</name>
    <dbReference type="NCBI Taxonomy" id="3158264"/>
    <lineage>
        <taxon>Bacteria</taxon>
        <taxon>Bacillati</taxon>
        <taxon>Actinomycetota</taxon>
        <taxon>Actinomycetes</taxon>
        <taxon>Nakamurellales</taxon>
        <taxon>Nakamurellaceae</taxon>
        <taxon>Nakamurella</taxon>
    </lineage>
</organism>